<feature type="transmembrane region" description="Helical" evidence="1">
    <location>
        <begin position="59"/>
        <end position="80"/>
    </location>
</feature>
<feature type="domain" description="EamA" evidence="2">
    <location>
        <begin position="151"/>
        <end position="278"/>
    </location>
</feature>
<evidence type="ECO:0000259" key="2">
    <source>
        <dbReference type="Pfam" id="PF00892"/>
    </source>
</evidence>
<dbReference type="SUPFAM" id="SSF103481">
    <property type="entry name" value="Multidrug resistance efflux transporter EmrE"/>
    <property type="match status" value="1"/>
</dbReference>
<dbReference type="Pfam" id="PF00892">
    <property type="entry name" value="EamA"/>
    <property type="match status" value="1"/>
</dbReference>
<reference evidence="5" key="1">
    <citation type="submission" date="2020-06" db="EMBL/GenBank/DDBJ databases">
        <title>Draft genomic sequecing of Geomonas sp. Red736.</title>
        <authorList>
            <person name="Itoh H."/>
            <person name="Xu Z.X."/>
            <person name="Ushijima N."/>
            <person name="Masuda Y."/>
            <person name="Shiratori Y."/>
            <person name="Senoo K."/>
        </authorList>
    </citation>
    <scope>NUCLEOTIDE SEQUENCE [LARGE SCALE GENOMIC DNA]</scope>
    <source>
        <strain evidence="5">Red736</strain>
    </source>
</reference>
<evidence type="ECO:0000256" key="1">
    <source>
        <dbReference type="SAM" id="Phobius"/>
    </source>
</evidence>
<dbReference type="AlphaFoldDB" id="A0A6V8MVI5"/>
<evidence type="ECO:0000313" key="5">
    <source>
        <dbReference type="Proteomes" id="UP000568888"/>
    </source>
</evidence>
<keyword evidence="1" id="KW-1133">Transmembrane helix</keyword>
<dbReference type="RefSeq" id="WP_183346936.1">
    <property type="nucleotide sequence ID" value="NZ_BLXY01000003.1"/>
</dbReference>
<keyword evidence="1" id="KW-0812">Transmembrane</keyword>
<protein>
    <submittedName>
        <fullName evidence="4">DMT family transporter</fullName>
    </submittedName>
</protein>
<dbReference type="InterPro" id="IPR037185">
    <property type="entry name" value="EmrE-like"/>
</dbReference>
<organism evidence="3 5">
    <name type="scientific">Geomonas paludis</name>
    <dbReference type="NCBI Taxonomy" id="2740185"/>
    <lineage>
        <taxon>Bacteria</taxon>
        <taxon>Pseudomonadati</taxon>
        <taxon>Thermodesulfobacteriota</taxon>
        <taxon>Desulfuromonadia</taxon>
        <taxon>Geobacterales</taxon>
        <taxon>Geobacteraceae</taxon>
        <taxon>Geomonas</taxon>
    </lineage>
</organism>
<dbReference type="GO" id="GO:0016020">
    <property type="term" value="C:membrane"/>
    <property type="evidence" value="ECO:0007669"/>
    <property type="project" value="InterPro"/>
</dbReference>
<reference evidence="4" key="3">
    <citation type="submission" date="2022-04" db="EMBL/GenBank/DDBJ databases">
        <authorList>
            <person name="Liu G."/>
        </authorList>
    </citation>
    <scope>NUCLEOTIDE SEQUENCE</scope>
    <source>
        <strain evidence="4">RG22</strain>
    </source>
</reference>
<feature type="transmembrane region" description="Helical" evidence="1">
    <location>
        <begin position="206"/>
        <end position="227"/>
    </location>
</feature>
<feature type="transmembrane region" description="Helical" evidence="1">
    <location>
        <begin position="147"/>
        <end position="166"/>
    </location>
</feature>
<reference evidence="3" key="2">
    <citation type="journal article" date="2021" name="Int. J. Syst. Evol. Microbiol.">
        <title>Geomonas silvestris sp. nov., Geomonas paludis sp. nov. and Geomonas limicola sp. nov., isolated from terrestrial environments, and emended description of the genus Geomonas.</title>
        <authorList>
            <person name="Itoh H."/>
            <person name="Xu Z."/>
            <person name="Masuda Y."/>
            <person name="Ushijima N."/>
            <person name="Hayakawa C."/>
            <person name="Shiratori Y."/>
            <person name="Senoo K."/>
        </authorList>
    </citation>
    <scope>NUCLEOTIDE SEQUENCE</scope>
    <source>
        <strain evidence="3">Red736</strain>
    </source>
</reference>
<feature type="transmembrane region" description="Helical" evidence="1">
    <location>
        <begin position="173"/>
        <end position="194"/>
    </location>
</feature>
<feature type="transmembrane region" description="Helical" evidence="1">
    <location>
        <begin position="236"/>
        <end position="256"/>
    </location>
</feature>
<feature type="transmembrane region" description="Helical" evidence="1">
    <location>
        <begin position="116"/>
        <end position="132"/>
    </location>
</feature>
<proteinExistence type="predicted"/>
<name>A0A6V8MVI5_9BACT</name>
<dbReference type="EMBL" id="CP096574">
    <property type="protein sequence ID" value="UPU34120.1"/>
    <property type="molecule type" value="Genomic_DNA"/>
</dbReference>
<feature type="transmembrane region" description="Helical" evidence="1">
    <location>
        <begin position="29"/>
        <end position="52"/>
    </location>
</feature>
<dbReference type="EMBL" id="BLXY01000003">
    <property type="protein sequence ID" value="GFO64092.1"/>
    <property type="molecule type" value="Genomic_DNA"/>
</dbReference>
<evidence type="ECO:0000313" key="6">
    <source>
        <dbReference type="Proteomes" id="UP000831485"/>
    </source>
</evidence>
<evidence type="ECO:0000313" key="4">
    <source>
        <dbReference type="EMBL" id="UPU34120.1"/>
    </source>
</evidence>
<dbReference type="InterPro" id="IPR000620">
    <property type="entry name" value="EamA_dom"/>
</dbReference>
<gene>
    <name evidence="3" type="ORF">GMPD_20110</name>
    <name evidence="4" type="ORF">M1B72_11705</name>
</gene>
<accession>A0A6V8MVI5</accession>
<feature type="transmembrane region" description="Helical" evidence="1">
    <location>
        <begin position="86"/>
        <end position="109"/>
    </location>
</feature>
<sequence>MLSVLCGLATAFCWGTCDFIGGTSSRRTGAFFMTLGTIGSGLAMLIPVALLVRETPATAAGWALSMLAGGFDALGILLLYRSMTLGRLSLAAPLSALTAAALPVIVGMLTQGVPDGKVVAGLALALASVWFLCREDAQGPVEPLKPIHVWLPLLSGSCLGLFLILMHSASGGAVLWPMVAVRCGGVLVLLLFMAAGKQGGGDWGALPWRMVLLNAFLDVAGNGFYIVAGQSGRMDVAAVLSSLFPGATVFLAWLILKERVSRLQMGGIATALAAIALLT</sequence>
<dbReference type="Proteomes" id="UP000568888">
    <property type="component" value="Unassembled WGS sequence"/>
</dbReference>
<dbReference type="Proteomes" id="UP000831485">
    <property type="component" value="Chromosome"/>
</dbReference>
<keyword evidence="6" id="KW-1185">Reference proteome</keyword>
<evidence type="ECO:0000313" key="3">
    <source>
        <dbReference type="EMBL" id="GFO64092.1"/>
    </source>
</evidence>
<keyword evidence="1" id="KW-0472">Membrane</keyword>